<comment type="caution">
    <text evidence="2">The sequence shown here is derived from an EMBL/GenBank/DDBJ whole genome shotgun (WGS) entry which is preliminary data.</text>
</comment>
<proteinExistence type="predicted"/>
<reference evidence="2" key="1">
    <citation type="submission" date="2021-06" db="EMBL/GenBank/DDBJ databases">
        <title>Comparative genomics, transcriptomics and evolutionary studies reveal genomic signatures of adaptation to plant cell wall in hemibiotrophic fungi.</title>
        <authorList>
            <consortium name="DOE Joint Genome Institute"/>
            <person name="Baroncelli R."/>
            <person name="Diaz J.F."/>
            <person name="Benocci T."/>
            <person name="Peng M."/>
            <person name="Battaglia E."/>
            <person name="Haridas S."/>
            <person name="Andreopoulos W."/>
            <person name="Labutti K."/>
            <person name="Pangilinan J."/>
            <person name="Floch G.L."/>
            <person name="Makela M.R."/>
            <person name="Henrissat B."/>
            <person name="Grigoriev I.V."/>
            <person name="Crouch J.A."/>
            <person name="De Vries R.P."/>
            <person name="Sukno S.A."/>
            <person name="Thon M.R."/>
        </authorList>
    </citation>
    <scope>NUCLEOTIDE SEQUENCE</scope>
    <source>
        <strain evidence="2">MAFF235873</strain>
    </source>
</reference>
<sequence length="166" mass="17637">MSHCRLGVMDGRRCTGPRASSPDDLRYRDASCHLAPSRGVDARVRSPPSFGEPAPAKHLADDISSWERTSISSRSVVGQGGPSALVCLGHRVRCWRATLREEVACLQDLARGGPSHFPPPPLSQQPERWPPPPVVSQRNSITLTSCRDAGDLGSGAAPALSLLVGG</sequence>
<feature type="compositionally biased region" description="Pro residues" evidence="1">
    <location>
        <begin position="116"/>
        <end position="134"/>
    </location>
</feature>
<dbReference type="Proteomes" id="UP001232148">
    <property type="component" value="Unassembled WGS sequence"/>
</dbReference>
<gene>
    <name evidence="2" type="ORF">LX32DRAFT_391725</name>
</gene>
<evidence type="ECO:0000256" key="1">
    <source>
        <dbReference type="SAM" id="MobiDB-lite"/>
    </source>
</evidence>
<evidence type="ECO:0000313" key="3">
    <source>
        <dbReference type="Proteomes" id="UP001232148"/>
    </source>
</evidence>
<accession>A0AAD9M4J7</accession>
<keyword evidence="3" id="KW-1185">Reference proteome</keyword>
<organism evidence="2 3">
    <name type="scientific">Colletotrichum zoysiae</name>
    <dbReference type="NCBI Taxonomy" id="1216348"/>
    <lineage>
        <taxon>Eukaryota</taxon>
        <taxon>Fungi</taxon>
        <taxon>Dikarya</taxon>
        <taxon>Ascomycota</taxon>
        <taxon>Pezizomycotina</taxon>
        <taxon>Sordariomycetes</taxon>
        <taxon>Hypocreomycetidae</taxon>
        <taxon>Glomerellales</taxon>
        <taxon>Glomerellaceae</taxon>
        <taxon>Colletotrichum</taxon>
        <taxon>Colletotrichum graminicola species complex</taxon>
    </lineage>
</organism>
<name>A0AAD9M4J7_9PEZI</name>
<evidence type="ECO:0000313" key="2">
    <source>
        <dbReference type="EMBL" id="KAK2028740.1"/>
    </source>
</evidence>
<protein>
    <submittedName>
        <fullName evidence="2">Uncharacterized protein</fullName>
    </submittedName>
</protein>
<dbReference type="AlphaFoldDB" id="A0AAD9M4J7"/>
<feature type="region of interest" description="Disordered" evidence="1">
    <location>
        <begin position="115"/>
        <end position="136"/>
    </location>
</feature>
<dbReference type="EMBL" id="MU842874">
    <property type="protein sequence ID" value="KAK2028740.1"/>
    <property type="molecule type" value="Genomic_DNA"/>
</dbReference>